<keyword evidence="2" id="KW-1185">Reference proteome</keyword>
<gene>
    <name evidence="1" type="ORF">M9H77_14023</name>
</gene>
<evidence type="ECO:0000313" key="2">
    <source>
        <dbReference type="Proteomes" id="UP001060085"/>
    </source>
</evidence>
<sequence length="165" mass="19033">MESSMGEMPTKANELSQAQDVIEEKSFTMRKRTLVTLLKKKNQERKKIQPQFSNFLTTTCGTKQNHGMKAKEDMGKDLSIGFENTSLNHVLSLEGKINMEFVGVIHFENHEVNEVNHKEFGMIRVVFDPGGRRLKRASWKGLKVKEETPNYYSRVQLARTKQEDL</sequence>
<comment type="caution">
    <text evidence="1">The sequence shown here is derived from an EMBL/GenBank/DDBJ whole genome shotgun (WGS) entry which is preliminary data.</text>
</comment>
<organism evidence="1 2">
    <name type="scientific">Catharanthus roseus</name>
    <name type="common">Madagascar periwinkle</name>
    <name type="synonym">Vinca rosea</name>
    <dbReference type="NCBI Taxonomy" id="4058"/>
    <lineage>
        <taxon>Eukaryota</taxon>
        <taxon>Viridiplantae</taxon>
        <taxon>Streptophyta</taxon>
        <taxon>Embryophyta</taxon>
        <taxon>Tracheophyta</taxon>
        <taxon>Spermatophyta</taxon>
        <taxon>Magnoliopsida</taxon>
        <taxon>eudicotyledons</taxon>
        <taxon>Gunneridae</taxon>
        <taxon>Pentapetalae</taxon>
        <taxon>asterids</taxon>
        <taxon>lamiids</taxon>
        <taxon>Gentianales</taxon>
        <taxon>Apocynaceae</taxon>
        <taxon>Rauvolfioideae</taxon>
        <taxon>Vinceae</taxon>
        <taxon>Catharanthinae</taxon>
        <taxon>Catharanthus</taxon>
    </lineage>
</organism>
<protein>
    <submittedName>
        <fullName evidence="1">Uncharacterized protein</fullName>
    </submittedName>
</protein>
<proteinExistence type="predicted"/>
<reference evidence="2" key="1">
    <citation type="journal article" date="2023" name="Nat. Plants">
        <title>Single-cell RNA sequencing provides a high-resolution roadmap for understanding the multicellular compartmentation of specialized metabolism.</title>
        <authorList>
            <person name="Sun S."/>
            <person name="Shen X."/>
            <person name="Li Y."/>
            <person name="Li Y."/>
            <person name="Wang S."/>
            <person name="Li R."/>
            <person name="Zhang H."/>
            <person name="Shen G."/>
            <person name="Guo B."/>
            <person name="Wei J."/>
            <person name="Xu J."/>
            <person name="St-Pierre B."/>
            <person name="Chen S."/>
            <person name="Sun C."/>
        </authorList>
    </citation>
    <scope>NUCLEOTIDE SEQUENCE [LARGE SCALE GENOMIC DNA]</scope>
</reference>
<dbReference type="Proteomes" id="UP001060085">
    <property type="component" value="Linkage Group LG03"/>
</dbReference>
<evidence type="ECO:0000313" key="1">
    <source>
        <dbReference type="EMBL" id="KAI5673659.1"/>
    </source>
</evidence>
<accession>A0ACC0BM60</accession>
<dbReference type="EMBL" id="CM044703">
    <property type="protein sequence ID" value="KAI5673659.1"/>
    <property type="molecule type" value="Genomic_DNA"/>
</dbReference>
<name>A0ACC0BM60_CATRO</name>